<evidence type="ECO:0000256" key="12">
    <source>
        <dbReference type="SAM" id="MobiDB-lite"/>
    </source>
</evidence>
<dbReference type="Pfam" id="PF09497">
    <property type="entry name" value="Med12"/>
    <property type="match status" value="1"/>
</dbReference>
<keyword evidence="6" id="KW-0805">Transcription regulation</keyword>
<keyword evidence="15" id="KW-1185">Reference proteome</keyword>
<dbReference type="Proteomes" id="UP000193218">
    <property type="component" value="Unassembled WGS sequence"/>
</dbReference>
<evidence type="ECO:0000313" key="15">
    <source>
        <dbReference type="Proteomes" id="UP000193218"/>
    </source>
</evidence>
<dbReference type="OrthoDB" id="20828at2759"/>
<dbReference type="Pfam" id="PF25326">
    <property type="entry name" value="ARM_SRB8"/>
    <property type="match status" value="1"/>
</dbReference>
<dbReference type="Pfam" id="PF12145">
    <property type="entry name" value="Med12-LCEWAV"/>
    <property type="match status" value="1"/>
</dbReference>
<protein>
    <recommendedName>
        <fullName evidence="4">Mediator of RNA polymerase II transcription subunit 12</fullName>
    </recommendedName>
    <alternativeName>
        <fullName evidence="11">Mediator complex subunit 12</fullName>
    </alternativeName>
</protein>
<feature type="compositionally biased region" description="Low complexity" evidence="12">
    <location>
        <begin position="218"/>
        <end position="235"/>
    </location>
</feature>
<evidence type="ECO:0000256" key="11">
    <source>
        <dbReference type="ARBA" id="ARBA00032010"/>
    </source>
</evidence>
<comment type="caution">
    <text evidence="14">The sequence shown here is derived from an EMBL/GenBank/DDBJ whole genome shotgun (WGS) entry which is preliminary data.</text>
</comment>
<feature type="region of interest" description="Disordered" evidence="12">
    <location>
        <begin position="1524"/>
        <end position="1610"/>
    </location>
</feature>
<keyword evidence="5" id="KW-0678">Repressor</keyword>
<sequence>MPPQPLTSEAGPSTDLFVEDFGPPIWRTVLNKRADLGYPDFYPSRPGFGQPEDILTEENVKNGYSARPFVTVTSAESFSMHGPIHNQLVNGCLATLNKLGREIIEKRDECMPQFGERAFRIPVRVTYNDVKRTQFLSDLANPNVPLYKLMRNPIPHGFKGLELLDTMFSPSFVPAHNRSISGPQASALPQSIAIDRAVWFIRVLGSNEISAHRGRAQPVSAPSAPSPAAAVTPSSSLSQNTSVALPLSSSDWHTQEFTTLYTNWLRIQLGQLSLPTVQTRGVPAPRSGATSVLGDEKARARWLVKWNYSLALLRQLFNRHLISARVLGAWLVDMLASSNLAQLGFVARLAADHITALARHVHIARPCLRAACDRIVEIREAKMPLENVEMVLKSLIQVLCRCDEMALMNPSLWRKHRDLILSLVNPSPSIASLEERSKVLMFKPPSTGSLSTPRRQQMEDLQKLDSMNAETNMLQLCLSYFDGNASPTSSTLDVGRFDEKVVVLLNWAMGSFQLGIHRAYAVHTLLVMWREKFDEHQSKATRSAAMDFFPTLYQWLDTSEAAKSRQNAQAIGITFGELTRQGLFSYGRYLQTLIAQGHSARFDLSASSHHLRILRSLPIFVQGKDLLHQRRLALTGGNKQLLAMHETEEKEIMAEFEEECKEFVPEVFGYKRYGASTQYKEAVYHHLRSTNKITRHLFLQARFWIYPLAVSSLVIQGRRPAIDASAFARILHVFRECNGYSTMADYLVKALQINRDIDILDCIIDTIRRDADVWTAMDRWELLTDALMERNAAQDTAGQHHAALASLLVELARRDRLSAEDLAEVQSSIDSHRKARPDPSTTFFDGAQSMDGVRQVMAKGDVTAASLLGAKLFVRHGPFENWSTLWWETLVDAIQTSTHATIVDAVTAQIATVFEQAEGQLDSVVDAWLQTVTNPIELLSNGSHLCTILLHECAHRHLRLVSRTLETLVYPVWAKCAAATLKDGSCSHPLSVTNSVTLCQQLLLTKPPNQSLPPTSLRQALVLQTERGETLKGAHVISLLQHLPFLVILEKGSATPERLQTQISLLLEQLAATPHFKAAAFRHLDVLKDAFLSNEWSESSMENLEAGMVDVLKMIMSQGTNNDIASLESSPRSSAWRWTSIVLSMRVDFKRLAMRINSDGDTSEAKTTLSQLVRSNLDRDMSADDADLLCEAIRGIERVVAQEIISFGIERLGALLAQVIDADSQAQTDHPCKSIDLLLRVLDSASRTSPLPWGDHAILTARHALLDLISVALQSIERQFASDESELPGDDPPKSSELLHVAFRLLRFSLGLPIVESPNPTLPRPDFGRLATAFARLLSALPTSIGDRATIRLGDMLAYILDSAPSRATVHSALVAEVSLHQSKASILQALSILSIRHRPTALNLGDDTVPLDDRPWELFERLDPKPRRAKGQDFYLASKKYKDTAAISMALFAPRIEYDAMPRDEEDDDAASEASDPDLYASERDLGNDLAGESSMLKQFTTAIYGGPEEASIEDDIVIHHASPTTSVSSPSNLLRPRRASTRGMPTGSDKDPIPLVDDDDDDDDDDDSGSEEDEPELLPPRGKRPRVASKSTGSVGGKTTRKTTGGKM</sequence>
<dbReference type="GO" id="GO:0006357">
    <property type="term" value="P:regulation of transcription by RNA polymerase II"/>
    <property type="evidence" value="ECO:0007669"/>
    <property type="project" value="InterPro"/>
</dbReference>
<keyword evidence="8" id="KW-0804">Transcription</keyword>
<dbReference type="GO" id="GO:0003712">
    <property type="term" value="F:transcription coregulator activity"/>
    <property type="evidence" value="ECO:0007669"/>
    <property type="project" value="InterPro"/>
</dbReference>
<evidence type="ECO:0000256" key="6">
    <source>
        <dbReference type="ARBA" id="ARBA00023015"/>
    </source>
</evidence>
<evidence type="ECO:0000259" key="13">
    <source>
        <dbReference type="SMART" id="SM01281"/>
    </source>
</evidence>
<keyword evidence="9" id="KW-0539">Nucleus</keyword>
<evidence type="ECO:0000256" key="10">
    <source>
        <dbReference type="ARBA" id="ARBA00025661"/>
    </source>
</evidence>
<evidence type="ECO:0000256" key="5">
    <source>
        <dbReference type="ARBA" id="ARBA00022491"/>
    </source>
</evidence>
<feature type="region of interest" description="Disordered" evidence="12">
    <location>
        <begin position="1464"/>
        <end position="1486"/>
    </location>
</feature>
<comment type="function">
    <text evidence="10">Component of the SRB8-11 complex. The SRB8-11 complex is a regulatory module of the Mediator complex which is itself involved in regulation of basal and activated RNA polymerase II-dependent transcription. The SRB8-11 complex may be involved in the transcriptional repression of a subset of genes regulated by Mediator. It may inhibit the association of the Mediator complex with RNA polymerase II to form the holoenzyme complex.</text>
</comment>
<evidence type="ECO:0000256" key="3">
    <source>
        <dbReference type="ARBA" id="ARBA00011629"/>
    </source>
</evidence>
<dbReference type="RefSeq" id="XP_021868248.1">
    <property type="nucleotide sequence ID" value="XM_022012125.1"/>
</dbReference>
<evidence type="ECO:0000256" key="2">
    <source>
        <dbReference type="ARBA" id="ARBA00010289"/>
    </source>
</evidence>
<evidence type="ECO:0000256" key="8">
    <source>
        <dbReference type="ARBA" id="ARBA00023163"/>
    </source>
</evidence>
<feature type="domain" description="Mediator complex subunit Med12" evidence="13">
    <location>
        <begin position="118"/>
        <end position="202"/>
    </location>
</feature>
<feature type="compositionally biased region" description="Polar residues" evidence="12">
    <location>
        <begin position="1524"/>
        <end position="1534"/>
    </location>
</feature>
<evidence type="ECO:0000256" key="9">
    <source>
        <dbReference type="ARBA" id="ARBA00023242"/>
    </source>
</evidence>
<comment type="similarity">
    <text evidence="2">Belongs to the Mediator complex subunit 12 family.</text>
</comment>
<name>A0A1Y1U7F1_9TREE</name>
<dbReference type="EMBL" id="NBSH01000016">
    <property type="protein sequence ID" value="ORX33960.1"/>
    <property type="molecule type" value="Genomic_DNA"/>
</dbReference>
<dbReference type="PANTHER" id="PTHR46567:SF1">
    <property type="entry name" value="MEDIATOR OF RNA POLYMERASE II TRANSCRIPTION SUBUNIT 12"/>
    <property type="match status" value="1"/>
</dbReference>
<dbReference type="InterPro" id="IPR019035">
    <property type="entry name" value="Mediator_Med12"/>
</dbReference>
<comment type="subunit">
    <text evidence="3">Component of the SRB8-11 complex, which itself associates with the Mediator complex.</text>
</comment>
<dbReference type="SMART" id="SM01281">
    <property type="entry name" value="Med12"/>
    <property type="match status" value="1"/>
</dbReference>
<organism evidence="14 15">
    <name type="scientific">Kockovaella imperatae</name>
    <dbReference type="NCBI Taxonomy" id="4999"/>
    <lineage>
        <taxon>Eukaryota</taxon>
        <taxon>Fungi</taxon>
        <taxon>Dikarya</taxon>
        <taxon>Basidiomycota</taxon>
        <taxon>Agaricomycotina</taxon>
        <taxon>Tremellomycetes</taxon>
        <taxon>Tremellales</taxon>
        <taxon>Cuniculitremaceae</taxon>
        <taxon>Kockovaella</taxon>
    </lineage>
</organism>
<evidence type="ECO:0000256" key="7">
    <source>
        <dbReference type="ARBA" id="ARBA00023159"/>
    </source>
</evidence>
<feature type="compositionally biased region" description="Acidic residues" evidence="12">
    <location>
        <begin position="1558"/>
        <end position="1578"/>
    </location>
</feature>
<comment type="subcellular location">
    <subcellularLocation>
        <location evidence="1">Nucleus</location>
    </subcellularLocation>
</comment>
<dbReference type="GO" id="GO:0016592">
    <property type="term" value="C:mediator complex"/>
    <property type="evidence" value="ECO:0007669"/>
    <property type="project" value="InterPro"/>
</dbReference>
<evidence type="ECO:0000256" key="4">
    <source>
        <dbReference type="ARBA" id="ARBA00019622"/>
    </source>
</evidence>
<keyword evidence="7" id="KW-0010">Activator</keyword>
<proteinExistence type="inferred from homology"/>
<dbReference type="PANTHER" id="PTHR46567">
    <property type="entry name" value="MEDIATOR OF RNA POLYMERASE II TRANSCRIPTION SUBUNIT 12"/>
    <property type="match status" value="1"/>
</dbReference>
<feature type="region of interest" description="Disordered" evidence="12">
    <location>
        <begin position="214"/>
        <end position="235"/>
    </location>
</feature>
<accession>A0A1Y1U7F1</accession>
<evidence type="ECO:0000256" key="1">
    <source>
        <dbReference type="ARBA" id="ARBA00004123"/>
    </source>
</evidence>
<dbReference type="InParanoid" id="A0A1Y1U7F1"/>
<evidence type="ECO:0000313" key="14">
    <source>
        <dbReference type="EMBL" id="ORX33960.1"/>
    </source>
</evidence>
<dbReference type="GeneID" id="33553933"/>
<reference evidence="14 15" key="1">
    <citation type="submission" date="2017-03" db="EMBL/GenBank/DDBJ databases">
        <title>Widespread Adenine N6-methylation of Active Genes in Fungi.</title>
        <authorList>
            <consortium name="DOE Joint Genome Institute"/>
            <person name="Mondo S.J."/>
            <person name="Dannebaum R.O."/>
            <person name="Kuo R.C."/>
            <person name="Louie K.B."/>
            <person name="Bewick A.J."/>
            <person name="Labutti K."/>
            <person name="Haridas S."/>
            <person name="Kuo A."/>
            <person name="Salamov A."/>
            <person name="Ahrendt S.R."/>
            <person name="Lau R."/>
            <person name="Bowen B.P."/>
            <person name="Lipzen A."/>
            <person name="Sullivan W."/>
            <person name="Andreopoulos W.B."/>
            <person name="Clum A."/>
            <person name="Lindquist E."/>
            <person name="Daum C."/>
            <person name="Northen T.R."/>
            <person name="Ramamoorthy G."/>
            <person name="Schmitz R.J."/>
            <person name="Gryganskyi A."/>
            <person name="Culley D."/>
            <person name="Magnuson J."/>
            <person name="James T.Y."/>
            <person name="O'Malley M.A."/>
            <person name="Stajich J.E."/>
            <person name="Spatafora J.W."/>
            <person name="Visel A."/>
            <person name="Grigoriev I.V."/>
        </authorList>
    </citation>
    <scope>NUCLEOTIDE SEQUENCE [LARGE SCALE GENOMIC DNA]</scope>
    <source>
        <strain evidence="14 15">NRRL Y-17943</strain>
    </source>
</reference>
<gene>
    <name evidence="14" type="ORF">BD324DRAFT_186207</name>
</gene>
<dbReference type="InterPro" id="IPR021990">
    <property type="entry name" value="Mediator_Med12_LCEWAV"/>
</dbReference>
<dbReference type="STRING" id="4999.A0A1Y1U7F1"/>
<dbReference type="InterPro" id="IPR057344">
    <property type="entry name" value="ARM_SRB8"/>
</dbReference>